<keyword evidence="6" id="KW-1185">Reference proteome</keyword>
<accession>A0ABV5ABV8</accession>
<dbReference type="PIRSF" id="PIRSF000303">
    <property type="entry name" value="Glutathion_perox"/>
    <property type="match status" value="1"/>
</dbReference>
<reference evidence="5 6" key="1">
    <citation type="journal article" date="2024" name="Int. J. Mol. Sci.">
        <title>Exploration of Alicyclobacillus spp. Genome in Search of Antibiotic Resistance.</title>
        <authorList>
            <person name="Bucka-Kolendo J."/>
            <person name="Kiousi D.E."/>
            <person name="Dekowska A."/>
            <person name="Mikolajczuk-Szczyrba A."/>
            <person name="Karadedos D.M."/>
            <person name="Michael P."/>
            <person name="Galanis A."/>
            <person name="Sokolowska B."/>
        </authorList>
    </citation>
    <scope>NUCLEOTIDE SEQUENCE [LARGE SCALE GENOMIC DNA]</scope>
    <source>
        <strain evidence="5 6">KKP 3000</strain>
    </source>
</reference>
<evidence type="ECO:0000256" key="4">
    <source>
        <dbReference type="RuleBase" id="RU000499"/>
    </source>
</evidence>
<keyword evidence="2 4" id="KW-0575">Peroxidase</keyword>
<dbReference type="PRINTS" id="PR01011">
    <property type="entry name" value="GLUTPROXDASE"/>
</dbReference>
<dbReference type="SUPFAM" id="SSF52833">
    <property type="entry name" value="Thioredoxin-like"/>
    <property type="match status" value="1"/>
</dbReference>
<dbReference type="InterPro" id="IPR029759">
    <property type="entry name" value="GPX_AS"/>
</dbReference>
<proteinExistence type="inferred from homology"/>
<evidence type="ECO:0000256" key="3">
    <source>
        <dbReference type="ARBA" id="ARBA00023002"/>
    </source>
</evidence>
<evidence type="ECO:0000313" key="6">
    <source>
        <dbReference type="Proteomes" id="UP001579974"/>
    </source>
</evidence>
<keyword evidence="3 4" id="KW-0560">Oxidoreductase</keyword>
<dbReference type="CDD" id="cd00340">
    <property type="entry name" value="GSH_Peroxidase"/>
    <property type="match status" value="1"/>
</dbReference>
<dbReference type="RefSeq" id="WP_275476793.1">
    <property type="nucleotide sequence ID" value="NZ_CP162940.1"/>
</dbReference>
<gene>
    <name evidence="5" type="ORF">KKP3000_002322</name>
</gene>
<comment type="caution">
    <text evidence="5">The sequence shown here is derived from an EMBL/GenBank/DDBJ whole genome shotgun (WGS) entry which is preliminary data.</text>
</comment>
<dbReference type="InterPro" id="IPR000889">
    <property type="entry name" value="Glutathione_peroxidase"/>
</dbReference>
<protein>
    <recommendedName>
        <fullName evidence="4">Glutathione peroxidase</fullName>
    </recommendedName>
</protein>
<dbReference type="Proteomes" id="UP001579974">
    <property type="component" value="Unassembled WGS sequence"/>
</dbReference>
<dbReference type="InterPro" id="IPR029760">
    <property type="entry name" value="GPX_CS"/>
</dbReference>
<evidence type="ECO:0000313" key="5">
    <source>
        <dbReference type="EMBL" id="MFB5189315.1"/>
    </source>
</evidence>
<evidence type="ECO:0000256" key="1">
    <source>
        <dbReference type="ARBA" id="ARBA00006926"/>
    </source>
</evidence>
<dbReference type="PANTHER" id="PTHR11592">
    <property type="entry name" value="GLUTATHIONE PEROXIDASE"/>
    <property type="match status" value="1"/>
</dbReference>
<comment type="similarity">
    <text evidence="1 4">Belongs to the glutathione peroxidase family.</text>
</comment>
<dbReference type="PROSITE" id="PS00460">
    <property type="entry name" value="GLUTATHIONE_PEROXID_1"/>
    <property type="match status" value="1"/>
</dbReference>
<dbReference type="Pfam" id="PF00255">
    <property type="entry name" value="GSHPx"/>
    <property type="match status" value="1"/>
</dbReference>
<name>A0ABV5ABV8_9BACL</name>
<dbReference type="Gene3D" id="3.40.30.10">
    <property type="entry name" value="Glutaredoxin"/>
    <property type="match status" value="1"/>
</dbReference>
<dbReference type="PANTHER" id="PTHR11592:SF78">
    <property type="entry name" value="GLUTATHIONE PEROXIDASE"/>
    <property type="match status" value="1"/>
</dbReference>
<dbReference type="PROSITE" id="PS51355">
    <property type="entry name" value="GLUTATHIONE_PEROXID_3"/>
    <property type="match status" value="1"/>
</dbReference>
<dbReference type="GO" id="GO:0004601">
    <property type="term" value="F:peroxidase activity"/>
    <property type="evidence" value="ECO:0007669"/>
    <property type="project" value="UniProtKB-KW"/>
</dbReference>
<organism evidence="5 6">
    <name type="scientific">Alicyclobacillus fastidiosus</name>
    <dbReference type="NCBI Taxonomy" id="392011"/>
    <lineage>
        <taxon>Bacteria</taxon>
        <taxon>Bacillati</taxon>
        <taxon>Bacillota</taxon>
        <taxon>Bacilli</taxon>
        <taxon>Bacillales</taxon>
        <taxon>Alicyclobacillaceae</taxon>
        <taxon>Alicyclobacillus</taxon>
    </lineage>
</organism>
<dbReference type="InterPro" id="IPR036249">
    <property type="entry name" value="Thioredoxin-like_sf"/>
</dbReference>
<sequence>MSIYDCTVVTAEGNETTLGAYQGQVMLIVNTASKCGFTPQYKGLQELQEKFSERGFTVLAFPCNQFGHQEPGSNEEIQEFCKLTYDVTFPVFAKVDVNGSEAHPLFKYLKQAVPGILNSESIKWNFTKFLVDQNGKVVKRYAPQATPDSMADDIENLLGR</sequence>
<dbReference type="PROSITE" id="PS00763">
    <property type="entry name" value="GLUTATHIONE_PEROXID_2"/>
    <property type="match status" value="1"/>
</dbReference>
<dbReference type="EMBL" id="JBDXSU010000002">
    <property type="protein sequence ID" value="MFB5189315.1"/>
    <property type="molecule type" value="Genomic_DNA"/>
</dbReference>
<evidence type="ECO:0000256" key="2">
    <source>
        <dbReference type="ARBA" id="ARBA00022559"/>
    </source>
</evidence>